<sequence length="272" mass="30198">MDALESLKEYGSDDSSDEEPSPKVSELKLPELPSSILSMFKDEIEDDSRSNGELHKGRQRSFPHVPGNWATFVYCNVSVSDAMTRLMADLLGCFNTEDEGEEVKVELMEDVHVSLSKTVTLQYHCIEPLTADLMQGLTATIPQFDFSFDGIKILTNDEKSRSFLALTVGVGSSQLQSAVDVVDKCLGEYSLESFYKDACFHASFAWFLGDASDIITTGLRGRLEVNNWVYQQIVTIKIVQLLRNAFIDTSLHFLNVLIRFGVSLGASNLASN</sequence>
<dbReference type="EC" id="3.1.4.-" evidence="6"/>
<dbReference type="Pfam" id="PF09749">
    <property type="entry name" value="HVSL"/>
    <property type="match status" value="1"/>
</dbReference>
<dbReference type="STRING" id="307972.A0A2G8KH37"/>
<dbReference type="Proteomes" id="UP000230750">
    <property type="component" value="Unassembled WGS sequence"/>
</dbReference>
<name>A0A2G8KH37_STIJA</name>
<dbReference type="GO" id="GO:0016829">
    <property type="term" value="F:lyase activity"/>
    <property type="evidence" value="ECO:0007669"/>
    <property type="project" value="UniProtKB-KW"/>
</dbReference>
<dbReference type="HAMAP" id="MF_03040">
    <property type="entry name" value="USB1"/>
    <property type="match status" value="1"/>
</dbReference>
<evidence type="ECO:0000256" key="5">
    <source>
        <dbReference type="ARBA" id="ARBA00029300"/>
    </source>
</evidence>
<dbReference type="GO" id="GO:1990838">
    <property type="term" value="F:poly(U)-specific exoribonuclease activity, producing 3' uridine cyclic phosphate ends"/>
    <property type="evidence" value="ECO:0007669"/>
    <property type="project" value="UniProtKB-UniRule"/>
</dbReference>
<keyword evidence="9" id="KW-1185">Reference proteome</keyword>
<keyword evidence="3" id="KW-0456">Lyase</keyword>
<dbReference type="InterPro" id="IPR027521">
    <property type="entry name" value="Usb1"/>
</dbReference>
<gene>
    <name evidence="8" type="ORF">BSL78_15813</name>
</gene>
<reference evidence="8 9" key="1">
    <citation type="journal article" date="2017" name="PLoS Biol.">
        <title>The sea cucumber genome provides insights into morphological evolution and visceral regeneration.</title>
        <authorList>
            <person name="Zhang X."/>
            <person name="Sun L."/>
            <person name="Yuan J."/>
            <person name="Sun Y."/>
            <person name="Gao Y."/>
            <person name="Zhang L."/>
            <person name="Li S."/>
            <person name="Dai H."/>
            <person name="Hamel J.F."/>
            <person name="Liu C."/>
            <person name="Yu Y."/>
            <person name="Liu S."/>
            <person name="Lin W."/>
            <person name="Guo K."/>
            <person name="Jin S."/>
            <person name="Xu P."/>
            <person name="Storey K.B."/>
            <person name="Huan P."/>
            <person name="Zhang T."/>
            <person name="Zhou Y."/>
            <person name="Zhang J."/>
            <person name="Lin C."/>
            <person name="Li X."/>
            <person name="Xing L."/>
            <person name="Huo D."/>
            <person name="Sun M."/>
            <person name="Wang L."/>
            <person name="Mercier A."/>
            <person name="Li F."/>
            <person name="Yang H."/>
            <person name="Xiang J."/>
        </authorList>
    </citation>
    <scope>NUCLEOTIDE SEQUENCE [LARGE SCALE GENOMIC DNA]</scope>
    <source>
        <strain evidence="8">Shaxun</strain>
        <tissue evidence="8">Muscle</tissue>
    </source>
</reference>
<organism evidence="8 9">
    <name type="scientific">Stichopus japonicus</name>
    <name type="common">Sea cucumber</name>
    <dbReference type="NCBI Taxonomy" id="307972"/>
    <lineage>
        <taxon>Eukaryota</taxon>
        <taxon>Metazoa</taxon>
        <taxon>Echinodermata</taxon>
        <taxon>Eleutherozoa</taxon>
        <taxon>Echinozoa</taxon>
        <taxon>Holothuroidea</taxon>
        <taxon>Aspidochirotacea</taxon>
        <taxon>Aspidochirotida</taxon>
        <taxon>Stichopodidae</taxon>
        <taxon>Apostichopus</taxon>
    </lineage>
</organism>
<dbReference type="PANTHER" id="PTHR13522">
    <property type="entry name" value="U6 SNRNA PHOSPHODIESTERASE 1"/>
    <property type="match status" value="1"/>
</dbReference>
<evidence type="ECO:0000256" key="6">
    <source>
        <dbReference type="HAMAP-Rule" id="MF_03040"/>
    </source>
</evidence>
<dbReference type="EMBL" id="MRZV01000588">
    <property type="protein sequence ID" value="PIK47313.1"/>
    <property type="molecule type" value="Genomic_DNA"/>
</dbReference>
<evidence type="ECO:0000256" key="4">
    <source>
        <dbReference type="ARBA" id="ARBA00023242"/>
    </source>
</evidence>
<keyword evidence="4 6" id="KW-0539">Nucleus</keyword>
<feature type="region of interest" description="Disordered" evidence="7">
    <location>
        <begin position="1"/>
        <end position="30"/>
    </location>
</feature>
<evidence type="ECO:0000313" key="9">
    <source>
        <dbReference type="Proteomes" id="UP000230750"/>
    </source>
</evidence>
<evidence type="ECO:0000313" key="8">
    <source>
        <dbReference type="EMBL" id="PIK47313.1"/>
    </source>
</evidence>
<dbReference type="Gene3D" id="3.90.1140.10">
    <property type="entry name" value="Cyclic phosphodiesterase"/>
    <property type="match status" value="1"/>
</dbReference>
<dbReference type="GO" id="GO:0034477">
    <property type="term" value="P:U6 snRNA 3'-end processing"/>
    <property type="evidence" value="ECO:0007669"/>
    <property type="project" value="UniProtKB-UniRule"/>
</dbReference>
<feature type="compositionally biased region" description="Basic and acidic residues" evidence="7">
    <location>
        <begin position="1"/>
        <end position="11"/>
    </location>
</feature>
<accession>A0A2G8KH37</accession>
<evidence type="ECO:0000256" key="7">
    <source>
        <dbReference type="SAM" id="MobiDB-lite"/>
    </source>
</evidence>
<evidence type="ECO:0000256" key="2">
    <source>
        <dbReference type="ARBA" id="ARBA00022801"/>
    </source>
</evidence>
<dbReference type="GO" id="GO:0005634">
    <property type="term" value="C:nucleus"/>
    <property type="evidence" value="ECO:0007669"/>
    <property type="project" value="UniProtKB-SubCell"/>
</dbReference>
<evidence type="ECO:0000256" key="1">
    <source>
        <dbReference type="ARBA" id="ARBA00022722"/>
    </source>
</evidence>
<proteinExistence type="inferred from homology"/>
<dbReference type="OrthoDB" id="49151at2759"/>
<protein>
    <recommendedName>
        <fullName evidence="6">U6 snRNA phosphodiesterase</fullName>
        <ecNumber evidence="6">3.1.4.-</ecNumber>
    </recommendedName>
</protein>
<comment type="similarity">
    <text evidence="6">Belongs to the 2H phosphoesterase superfamily. USB1 family.</text>
</comment>
<comment type="function">
    <text evidence="6">Phosphodiesterase responsible for the U6 snRNA 3' end processing. Acts as an exoribonuclease (RNase) responsible for trimming the poly(U) tract of the last nucleotides in the pre-U6 snRNA molecule, leading to the formation of mature U6 snRNA.</text>
</comment>
<keyword evidence="1 6" id="KW-0540">Nuclease</keyword>
<dbReference type="PANTHER" id="PTHR13522:SF3">
    <property type="entry name" value="U6 SNRNA PHOSPHODIESTERASE 1"/>
    <property type="match status" value="1"/>
</dbReference>
<keyword evidence="2 6" id="KW-0378">Hydrolase</keyword>
<feature type="active site" description="Proton donor/acceptor" evidence="6">
    <location>
        <position position="201"/>
    </location>
</feature>
<comment type="catalytic activity">
    <reaction evidence="5">
        <text>a 3'-end uridylyl-uridine-RNA = a 3'-end 2',3'-cyclophospho-uridine-RNA + uridine</text>
        <dbReference type="Rhea" id="RHEA:46052"/>
        <dbReference type="Rhea" id="RHEA-COMP:17384"/>
        <dbReference type="Rhea" id="RHEA-COMP:17385"/>
        <dbReference type="ChEBI" id="CHEBI:16704"/>
        <dbReference type="ChEBI" id="CHEBI:85643"/>
        <dbReference type="ChEBI" id="CHEBI:85644"/>
    </reaction>
    <physiologicalReaction direction="left-to-right" evidence="5">
        <dbReference type="Rhea" id="RHEA:46053"/>
    </physiologicalReaction>
</comment>
<comment type="subcellular location">
    <subcellularLocation>
        <location evidence="6">Nucleus</location>
    </subcellularLocation>
</comment>
<comment type="caution">
    <text evidence="8">The sequence shown here is derived from an EMBL/GenBank/DDBJ whole genome shotgun (WGS) entry which is preliminary data.</text>
</comment>
<feature type="active site" description="Proton donor/acceptor" evidence="6">
    <location>
        <position position="112"/>
    </location>
</feature>
<evidence type="ECO:0000256" key="3">
    <source>
        <dbReference type="ARBA" id="ARBA00023239"/>
    </source>
</evidence>
<dbReference type="AlphaFoldDB" id="A0A2G8KH37"/>